<evidence type="ECO:0008006" key="3">
    <source>
        <dbReference type="Google" id="ProtNLM"/>
    </source>
</evidence>
<protein>
    <recommendedName>
        <fullName evidence="3">Alpha/beta hydrolase</fullName>
    </recommendedName>
</protein>
<dbReference type="STRING" id="1174501.SAMN05216192_106164"/>
<keyword evidence="2" id="KW-1185">Reference proteome</keyword>
<dbReference type="Gene3D" id="3.40.50.1820">
    <property type="entry name" value="alpha/beta hydrolase"/>
    <property type="match status" value="1"/>
</dbReference>
<dbReference type="EMBL" id="FNDX01000006">
    <property type="protein sequence ID" value="SDI56170.1"/>
    <property type="molecule type" value="Genomic_DNA"/>
</dbReference>
<organism evidence="1 2">
    <name type="scientific">Paenibacillus typhae</name>
    <dbReference type="NCBI Taxonomy" id="1174501"/>
    <lineage>
        <taxon>Bacteria</taxon>
        <taxon>Bacillati</taxon>
        <taxon>Bacillota</taxon>
        <taxon>Bacilli</taxon>
        <taxon>Bacillales</taxon>
        <taxon>Paenibacillaceae</taxon>
        <taxon>Paenibacillus</taxon>
    </lineage>
</organism>
<dbReference type="InterPro" id="IPR029058">
    <property type="entry name" value="AB_hydrolase_fold"/>
</dbReference>
<evidence type="ECO:0000313" key="1">
    <source>
        <dbReference type="EMBL" id="SDI56170.1"/>
    </source>
</evidence>
<sequence>MGSIFKTEAGEEEYYLCYEKSLECLELEGTSYYIATASGDTYVTRFGDPRKEPLLLLHGIPALDCRGKPFPDDGARRYGE</sequence>
<reference evidence="2" key="1">
    <citation type="submission" date="2016-10" db="EMBL/GenBank/DDBJ databases">
        <authorList>
            <person name="Varghese N."/>
            <person name="Submissions S."/>
        </authorList>
    </citation>
    <scope>NUCLEOTIDE SEQUENCE [LARGE SCALE GENOMIC DNA]</scope>
    <source>
        <strain evidence="2">CGMCC 1.11012</strain>
    </source>
</reference>
<evidence type="ECO:0000313" key="2">
    <source>
        <dbReference type="Proteomes" id="UP000199050"/>
    </source>
</evidence>
<gene>
    <name evidence="1" type="ORF">SAMN05216192_106164</name>
</gene>
<accession>A0A1G8LLS6</accession>
<name>A0A1G8LLS6_9BACL</name>
<dbReference type="Proteomes" id="UP000199050">
    <property type="component" value="Unassembled WGS sequence"/>
</dbReference>
<proteinExistence type="predicted"/>
<dbReference type="AlphaFoldDB" id="A0A1G8LLS6"/>